<comment type="caution">
    <text evidence="4">The sequence shown here is derived from an EMBL/GenBank/DDBJ whole genome shotgun (WGS) entry which is preliminary data.</text>
</comment>
<dbReference type="InterPro" id="IPR050627">
    <property type="entry name" value="Nitroreductase/BluB"/>
</dbReference>
<sequence length="297" mass="32731">MPEHMTAASGDEFDQMARDAVYRAMFTRRDVRSHFLPTGLDDAVLARLLLAAHHAPSVGFMQPWNFIVIRDAARRADVRDLFLAAREQELPEIEVERQALYRKLKLEGICESALNICITCDRERSKNSPLGRWHNPEMDLYSTVCAVQNFWLAARAEGVGVGWVSIIEPQALKSLLSIPEHVTPIAYLCVGRVSEFASKPDLETHGWGRRLPLPDLIMSETFCGQGETPLKSAVAHLNTVAAAQANPADQCVAPAVPQREPPKEASALSFNSRNFDDASASRASQAGSGTWPAMVLK</sequence>
<dbReference type="PANTHER" id="PTHR23026">
    <property type="entry name" value="NADPH NITROREDUCTASE"/>
    <property type="match status" value="1"/>
</dbReference>
<dbReference type="InterPro" id="IPR029479">
    <property type="entry name" value="Nitroreductase"/>
</dbReference>
<dbReference type="Pfam" id="PF00881">
    <property type="entry name" value="Nitroreductase"/>
    <property type="match status" value="1"/>
</dbReference>
<gene>
    <name evidence="4" type="primary">bluB</name>
    <name evidence="4" type="ORF">D3242_00865</name>
</gene>
<evidence type="ECO:0000313" key="4">
    <source>
        <dbReference type="EMBL" id="RJT38377.1"/>
    </source>
</evidence>
<dbReference type="PANTHER" id="PTHR23026:SF90">
    <property type="entry name" value="IODOTYROSINE DEIODINASE 1"/>
    <property type="match status" value="1"/>
</dbReference>
<proteinExistence type="predicted"/>
<dbReference type="AlphaFoldDB" id="A0A6M7TPF4"/>
<dbReference type="Proteomes" id="UP000275530">
    <property type="component" value="Unassembled WGS sequence"/>
</dbReference>
<dbReference type="Gene3D" id="3.40.109.10">
    <property type="entry name" value="NADH Oxidase"/>
    <property type="match status" value="1"/>
</dbReference>
<dbReference type="GO" id="GO:0102919">
    <property type="term" value="F:5,6-dimethylbenzimidazole synthase activity"/>
    <property type="evidence" value="ECO:0007669"/>
    <property type="project" value="UniProtKB-EC"/>
</dbReference>
<dbReference type="EC" id="1.13.11.79" evidence="4"/>
<keyword evidence="3 4" id="KW-0560">Oxidoreductase</keyword>
<protein>
    <submittedName>
        <fullName evidence="4">5,6-dimethylbenzimidazole synthase</fullName>
        <ecNumber evidence="4">1.13.11.79</ecNumber>
    </submittedName>
</protein>
<dbReference type="InterPro" id="IPR012825">
    <property type="entry name" value="BluB"/>
</dbReference>
<accession>A0A6M7TPF4</accession>
<dbReference type="SUPFAM" id="SSF55469">
    <property type="entry name" value="FMN-dependent nitroreductase-like"/>
    <property type="match status" value="1"/>
</dbReference>
<name>A0A6M7TPF4_9HYPH</name>
<keyword evidence="5" id="KW-1185">Reference proteome</keyword>
<dbReference type="InterPro" id="IPR000415">
    <property type="entry name" value="Nitroreductase-like"/>
</dbReference>
<organism evidence="4 5">
    <name type="scientific">Mesorhizobium jarvisii</name>
    <dbReference type="NCBI Taxonomy" id="1777867"/>
    <lineage>
        <taxon>Bacteria</taxon>
        <taxon>Pseudomonadati</taxon>
        <taxon>Pseudomonadota</taxon>
        <taxon>Alphaproteobacteria</taxon>
        <taxon>Hyphomicrobiales</taxon>
        <taxon>Phyllobacteriaceae</taxon>
        <taxon>Mesorhizobium</taxon>
    </lineage>
</organism>
<evidence type="ECO:0000256" key="1">
    <source>
        <dbReference type="ARBA" id="ARBA00022630"/>
    </source>
</evidence>
<evidence type="ECO:0000256" key="3">
    <source>
        <dbReference type="ARBA" id="ARBA00023002"/>
    </source>
</evidence>
<keyword evidence="1" id="KW-0285">Flavoprotein</keyword>
<dbReference type="EMBL" id="QZXA01000001">
    <property type="protein sequence ID" value="RJT38377.1"/>
    <property type="molecule type" value="Genomic_DNA"/>
</dbReference>
<dbReference type="NCBIfam" id="TIGR02476">
    <property type="entry name" value="BluB"/>
    <property type="match status" value="1"/>
</dbReference>
<evidence type="ECO:0000256" key="2">
    <source>
        <dbReference type="ARBA" id="ARBA00022643"/>
    </source>
</evidence>
<evidence type="ECO:0000313" key="5">
    <source>
        <dbReference type="Proteomes" id="UP000275530"/>
    </source>
</evidence>
<reference evidence="4 5" key="1">
    <citation type="submission" date="2018-09" db="EMBL/GenBank/DDBJ databases">
        <title>Mesorhizobium carmichaelinearum sp. nov. isolated from Carmichaelinea spp. root nodules in New Zealand.</title>
        <authorList>
            <person name="De Meyer S.E."/>
        </authorList>
    </citation>
    <scope>NUCLEOTIDE SEQUENCE [LARGE SCALE GENOMIC DNA]</scope>
    <source>
        <strain evidence="4 5">LMG 28313</strain>
    </source>
</reference>
<keyword evidence="2" id="KW-0288">FMN</keyword>